<comment type="subunit">
    <text evidence="10">Oligomeric complex that consists of at least the alpha, beta, beta', gamma, delta, epsilon and zeta subunits.</text>
</comment>
<dbReference type="GO" id="GO:0006886">
    <property type="term" value="P:intracellular protein transport"/>
    <property type="evidence" value="ECO:0007669"/>
    <property type="project" value="InterPro"/>
</dbReference>
<dbReference type="InterPro" id="IPR011710">
    <property type="entry name" value="Coatomer_bsu_C"/>
</dbReference>
<evidence type="ECO:0000256" key="11">
    <source>
        <dbReference type="SAM" id="MobiDB-lite"/>
    </source>
</evidence>
<dbReference type="InterPro" id="IPR011989">
    <property type="entry name" value="ARM-like"/>
</dbReference>
<accession>D8M9N0</accession>
<dbReference type="InParanoid" id="D8M9N0"/>
<comment type="subcellular location">
    <subcellularLocation>
        <location evidence="10">Cytoplasm</location>
    </subcellularLocation>
    <subcellularLocation>
        <location evidence="1 10">Golgi apparatus membrane</location>
        <topology evidence="1 10">Peripheral membrane protein</topology>
        <orientation evidence="1 10">Cytoplasmic side</orientation>
    </subcellularLocation>
    <subcellularLocation>
        <location evidence="10">Cytoplasmic vesicle</location>
        <location evidence="10">COPI-coated vesicle membrane</location>
        <topology evidence="10">Peripheral membrane protein</topology>
        <orientation evidence="10">Cytoplasmic side</orientation>
    </subcellularLocation>
</comment>
<evidence type="ECO:0000256" key="10">
    <source>
        <dbReference type="PIRNR" id="PIRNR005727"/>
    </source>
</evidence>
<feature type="region of interest" description="Disordered" evidence="11">
    <location>
        <begin position="951"/>
        <end position="970"/>
    </location>
</feature>
<protein>
    <recommendedName>
        <fullName evidence="10">Coatomer subunit beta</fullName>
    </recommendedName>
    <alternativeName>
        <fullName evidence="10">Beta-coat protein</fullName>
    </alternativeName>
</protein>
<dbReference type="GO" id="GO:0000139">
    <property type="term" value="C:Golgi membrane"/>
    <property type="evidence" value="ECO:0007669"/>
    <property type="project" value="UniProtKB-SubCell"/>
</dbReference>
<comment type="function">
    <text evidence="10">The coatomer is a cytosolic protein complex that binds to dilysine motifs and reversibly associates with Golgi non-clathrin-coated vesicles, which further mediate biosynthetic protein transport from the ER, via the Golgi up to the trans Golgi network. Coatomer complex is required for budding from Golgi membranes, and is essential for the retrograde Golgi-to-ER transport of dilysine-tagged proteins.</text>
</comment>
<reference evidence="15" key="1">
    <citation type="submission" date="2010-02" db="EMBL/GenBank/DDBJ databases">
        <title>Sequencing and annotation of the Blastocystis hominis genome.</title>
        <authorList>
            <person name="Wincker P."/>
        </authorList>
    </citation>
    <scope>NUCLEOTIDE SEQUENCE</scope>
    <source>
        <strain evidence="15">Singapore isolate B</strain>
    </source>
</reference>
<keyword evidence="2 10" id="KW-0813">Transport</keyword>
<dbReference type="GO" id="GO:0006891">
    <property type="term" value="P:intra-Golgi vesicle-mediated transport"/>
    <property type="evidence" value="ECO:0007669"/>
    <property type="project" value="TreeGrafter"/>
</dbReference>
<evidence type="ECO:0000256" key="4">
    <source>
        <dbReference type="ARBA" id="ARBA00022737"/>
    </source>
</evidence>
<sequence>MNQACTVLISSDGKLSSIDLATLRADLESKDIQKKRNAVKSAIIQMSNGKDMSDLIMTVIRFCVTVDDHELTKLLHIFWECAQKCDDKGELKPEMILVCNAIMNNLKHANEYIRGCTLRFLSKITEDEILEPLVPYIKENLEHHSAYVRKNAVLTWYFYPIPLIPSYSIYKLHGDRLMSDIPDYIYELLGNETDLSTRRNAFAFLMDCKQSLAIEFLENNCDEIGHFGDCFQLVALELIRKVCMEESSQKGRFIKPLQSMLNSDSPSVAFESATTLVTLSSAPSAVKAAANTLLSLLSSQTDNNVKIVILDRLSVIIRHNCRLLEDSVMELLALLRTPSTKIRSSLLELGALLVSDRSIAEVMNFLKGEVVRTASDSDELGREYRELLIHSIHSLAVRFPVVADTVILLLLDYLNSDSGVSILSLVKEMLLHQPALVDSVLAKLFEVFSSLEKEDVILSALWIIAEFTPIASLPQAIQTILVLSLFSLHSRTPSVAPEAAAAPVSAPTVLQDGTYASQSYVATDAPAETSVLPLRHLLVEPSFFACSVLSNALAKLCINLERSDAAGKQQLRDLKLQSLLVMTELLAEYENSMDELDRERIEFFVRALLDPVVGTLLHDQILKMSREGRKQRSESNEVFEKMVAHSSKKEEKDLGLRPAHSDVDEVIVFKQLRDKSSLGIMIDIDDNAAVEKATEFDKEMTYNEKLNRVHQLTGYSDPVYCESVVYMKDFDIIMEITVINRTNRTMTDLAVELSVTGSFSIIDKPGRITLDAGERRELRAIIKVNSTETGYIFGSITFSYSSSAEHAVVNLNEVYVSLMEYIKPADCDSKAFRTMWSAFTWENKISVNTNLNSLAGLIQRIADVTHMKIVSDFDPETDADFMAANLYARSLFGEDILLNVSVEKTPMGVSGYYRIRSKTQGVAISLGDVIKMKQKNLWSVCSRTKQERECTKYSSSWSRSNPSRPEKTPS</sequence>
<evidence type="ECO:0000256" key="1">
    <source>
        <dbReference type="ARBA" id="ARBA00004255"/>
    </source>
</evidence>
<dbReference type="Pfam" id="PF07718">
    <property type="entry name" value="Coatamer_beta_C"/>
    <property type="match status" value="1"/>
</dbReference>
<dbReference type="Proteomes" id="UP000008312">
    <property type="component" value="Unassembled WGS sequence"/>
</dbReference>
<keyword evidence="6 10" id="KW-0653">Protein transport</keyword>
<proteinExistence type="predicted"/>
<dbReference type="InterPro" id="IPR016460">
    <property type="entry name" value="COPB1"/>
</dbReference>
<feature type="domain" description="Clathrin/coatomer adaptor adaptin-like N-terminal" evidence="12">
    <location>
        <begin position="18"/>
        <end position="478"/>
    </location>
</feature>
<dbReference type="Pfam" id="PF14806">
    <property type="entry name" value="Coatomer_b_Cpla"/>
    <property type="match status" value="1"/>
</dbReference>
<evidence type="ECO:0000256" key="8">
    <source>
        <dbReference type="ARBA" id="ARBA00023136"/>
    </source>
</evidence>
<gene>
    <name evidence="15" type="ORF">GSBLH_T00004463001</name>
</gene>
<keyword evidence="16" id="KW-1185">Reference proteome</keyword>
<evidence type="ECO:0000313" key="16">
    <source>
        <dbReference type="Proteomes" id="UP000008312"/>
    </source>
</evidence>
<dbReference type="RefSeq" id="XP_012898817.1">
    <property type="nucleotide sequence ID" value="XM_013043363.1"/>
</dbReference>
<organism evidence="15">
    <name type="scientific">Blastocystis hominis</name>
    <dbReference type="NCBI Taxonomy" id="12968"/>
    <lineage>
        <taxon>Eukaryota</taxon>
        <taxon>Sar</taxon>
        <taxon>Stramenopiles</taxon>
        <taxon>Bigyra</taxon>
        <taxon>Opalozoa</taxon>
        <taxon>Opalinata</taxon>
        <taxon>Blastocystidae</taxon>
        <taxon>Blastocystis</taxon>
    </lineage>
</organism>
<feature type="domain" description="Coatomer beta subunit C-terminal" evidence="13">
    <location>
        <begin position="663"/>
        <end position="798"/>
    </location>
</feature>
<dbReference type="EMBL" id="FN668689">
    <property type="protein sequence ID" value="CBK24769.2"/>
    <property type="molecule type" value="Genomic_DNA"/>
</dbReference>
<dbReference type="FunCoup" id="D8M9N0">
    <property type="interactions" value="589"/>
</dbReference>
<dbReference type="GO" id="GO:0030126">
    <property type="term" value="C:COPI vesicle coat"/>
    <property type="evidence" value="ECO:0007669"/>
    <property type="project" value="InterPro"/>
</dbReference>
<feature type="domain" description="Coatomer beta subunit appendage platform" evidence="14">
    <location>
        <begin position="805"/>
        <end position="930"/>
    </location>
</feature>
<dbReference type="Pfam" id="PF01602">
    <property type="entry name" value="Adaptin_N"/>
    <property type="match status" value="1"/>
</dbReference>
<dbReference type="InterPro" id="IPR029446">
    <property type="entry name" value="COPB1_appendage_platform_dom"/>
</dbReference>
<evidence type="ECO:0000259" key="14">
    <source>
        <dbReference type="Pfam" id="PF14806"/>
    </source>
</evidence>
<keyword evidence="7 10" id="KW-0333">Golgi apparatus</keyword>
<dbReference type="InterPro" id="IPR002553">
    <property type="entry name" value="Clathrin/coatomer_adapt-like_N"/>
</dbReference>
<evidence type="ECO:0000256" key="5">
    <source>
        <dbReference type="ARBA" id="ARBA00022892"/>
    </source>
</evidence>
<dbReference type="OMA" id="IYKNFDW"/>
<evidence type="ECO:0000256" key="3">
    <source>
        <dbReference type="ARBA" id="ARBA00022490"/>
    </source>
</evidence>
<keyword evidence="3 10" id="KW-0963">Cytoplasm</keyword>
<dbReference type="PANTHER" id="PTHR10635">
    <property type="entry name" value="COATOMER SUBUNIT BETA"/>
    <property type="match status" value="1"/>
</dbReference>
<dbReference type="GeneID" id="24921488"/>
<evidence type="ECO:0000259" key="13">
    <source>
        <dbReference type="Pfam" id="PF07718"/>
    </source>
</evidence>
<evidence type="ECO:0000256" key="7">
    <source>
        <dbReference type="ARBA" id="ARBA00023034"/>
    </source>
</evidence>
<keyword evidence="4" id="KW-0677">Repeat</keyword>
<evidence type="ECO:0000256" key="9">
    <source>
        <dbReference type="ARBA" id="ARBA00023329"/>
    </source>
</evidence>
<keyword evidence="8 10" id="KW-0472">Membrane</keyword>
<dbReference type="OrthoDB" id="10261439at2759"/>
<evidence type="ECO:0000256" key="6">
    <source>
        <dbReference type="ARBA" id="ARBA00022927"/>
    </source>
</evidence>
<evidence type="ECO:0000256" key="2">
    <source>
        <dbReference type="ARBA" id="ARBA00022448"/>
    </source>
</evidence>
<dbReference type="InterPro" id="IPR016024">
    <property type="entry name" value="ARM-type_fold"/>
</dbReference>
<dbReference type="Gene3D" id="1.25.10.10">
    <property type="entry name" value="Leucine-rich Repeat Variant"/>
    <property type="match status" value="1"/>
</dbReference>
<keyword evidence="9 10" id="KW-0968">Cytoplasmic vesicle</keyword>
<feature type="region of interest" description="Disordered" evidence="11">
    <location>
        <begin position="627"/>
        <end position="655"/>
    </location>
</feature>
<evidence type="ECO:0000259" key="12">
    <source>
        <dbReference type="Pfam" id="PF01602"/>
    </source>
</evidence>
<dbReference type="SUPFAM" id="SSF48371">
    <property type="entry name" value="ARM repeat"/>
    <property type="match status" value="1"/>
</dbReference>
<evidence type="ECO:0000313" key="15">
    <source>
        <dbReference type="EMBL" id="CBK24769.2"/>
    </source>
</evidence>
<dbReference type="AlphaFoldDB" id="D8M9N0"/>
<dbReference type="GO" id="GO:0005198">
    <property type="term" value="F:structural molecule activity"/>
    <property type="evidence" value="ECO:0007669"/>
    <property type="project" value="InterPro"/>
</dbReference>
<feature type="compositionally biased region" description="Low complexity" evidence="11">
    <location>
        <begin position="954"/>
        <end position="963"/>
    </location>
</feature>
<dbReference type="GO" id="GO:0006888">
    <property type="term" value="P:endoplasmic reticulum to Golgi vesicle-mediated transport"/>
    <property type="evidence" value="ECO:0007669"/>
    <property type="project" value="TreeGrafter"/>
</dbReference>
<dbReference type="PIRSF" id="PIRSF005727">
    <property type="entry name" value="Coatomer_beta_subunit"/>
    <property type="match status" value="1"/>
</dbReference>
<dbReference type="PANTHER" id="PTHR10635:SF0">
    <property type="entry name" value="COATOMER SUBUNIT BETA"/>
    <property type="match status" value="1"/>
</dbReference>
<keyword evidence="5 10" id="KW-0931">ER-Golgi transport</keyword>
<name>D8M9N0_BLAHO</name>